<dbReference type="PRINTS" id="PR00260">
    <property type="entry name" value="CHEMTRNSDUCR"/>
</dbReference>
<proteinExistence type="inferred from homology"/>
<evidence type="ECO:0000256" key="4">
    <source>
        <dbReference type="SAM" id="Coils"/>
    </source>
</evidence>
<dbReference type="PANTHER" id="PTHR32089:SF112">
    <property type="entry name" value="LYSOZYME-LIKE PROTEIN-RELATED"/>
    <property type="match status" value="1"/>
</dbReference>
<reference evidence="7 8" key="1">
    <citation type="journal article" date="2014" name="Genome Announc.">
        <title>Draft genome sequences of eight enterohepatic helicobacter species isolated from both laboratory and wild rodents.</title>
        <authorList>
            <person name="Sheh A."/>
            <person name="Shen Z."/>
            <person name="Fox J.G."/>
        </authorList>
    </citation>
    <scope>NUCLEOTIDE SEQUENCE [LARGE SCALE GENOMIC DNA]</scope>
    <source>
        <strain evidence="7 8">ST1</strain>
    </source>
</reference>
<evidence type="ECO:0000259" key="5">
    <source>
        <dbReference type="PROSITE" id="PS50111"/>
    </source>
</evidence>
<evidence type="ECO:0000313" key="6">
    <source>
        <dbReference type="EMBL" id="STQ87192.1"/>
    </source>
</evidence>
<name>A0A099TVU7_9HELI</name>
<evidence type="ECO:0000256" key="2">
    <source>
        <dbReference type="ARBA" id="ARBA00029447"/>
    </source>
</evidence>
<evidence type="ECO:0000313" key="7">
    <source>
        <dbReference type="EMBL" id="TLE01322.1"/>
    </source>
</evidence>
<keyword evidence="4" id="KW-0175">Coiled coil</keyword>
<evidence type="ECO:0000256" key="3">
    <source>
        <dbReference type="PROSITE-ProRule" id="PRU00284"/>
    </source>
</evidence>
<dbReference type="InterPro" id="IPR025991">
    <property type="entry name" value="Chemoreceptor_zinc-bind_dom"/>
</dbReference>
<dbReference type="AlphaFoldDB" id="A0A099TVU7"/>
<protein>
    <submittedName>
        <fullName evidence="6 7">Chemotaxis protein</fullName>
    </submittedName>
</protein>
<dbReference type="EMBL" id="UGJE01000002">
    <property type="protein sequence ID" value="STQ87192.1"/>
    <property type="molecule type" value="Genomic_DNA"/>
</dbReference>
<dbReference type="Gene3D" id="1.20.120.30">
    <property type="entry name" value="Aspartate receptor, ligand-binding domain"/>
    <property type="match status" value="1"/>
</dbReference>
<dbReference type="Proteomes" id="UP000029922">
    <property type="component" value="Unassembled WGS sequence"/>
</dbReference>
<dbReference type="InterPro" id="IPR004089">
    <property type="entry name" value="MCPsignal_dom"/>
</dbReference>
<evidence type="ECO:0000256" key="1">
    <source>
        <dbReference type="ARBA" id="ARBA00023224"/>
    </source>
</evidence>
<dbReference type="GO" id="GO:0007165">
    <property type="term" value="P:signal transduction"/>
    <property type="evidence" value="ECO:0007669"/>
    <property type="project" value="UniProtKB-KW"/>
</dbReference>
<dbReference type="GO" id="GO:0016020">
    <property type="term" value="C:membrane"/>
    <property type="evidence" value="ECO:0007669"/>
    <property type="project" value="InterPro"/>
</dbReference>
<dbReference type="Pfam" id="PF13682">
    <property type="entry name" value="CZB"/>
    <property type="match status" value="1"/>
</dbReference>
<dbReference type="EMBL" id="JRPD02000002">
    <property type="protein sequence ID" value="TLE01322.1"/>
    <property type="molecule type" value="Genomic_DNA"/>
</dbReference>
<organism evidence="6 9">
    <name type="scientific">Helicobacter muridarum</name>
    <dbReference type="NCBI Taxonomy" id="216"/>
    <lineage>
        <taxon>Bacteria</taxon>
        <taxon>Pseudomonadati</taxon>
        <taxon>Campylobacterota</taxon>
        <taxon>Epsilonproteobacteria</taxon>
        <taxon>Campylobacterales</taxon>
        <taxon>Helicobacteraceae</taxon>
        <taxon>Helicobacter</taxon>
    </lineage>
</organism>
<feature type="domain" description="Methyl-accepting transducer" evidence="5">
    <location>
        <begin position="153"/>
        <end position="307"/>
    </location>
</feature>
<dbReference type="Gene3D" id="1.10.287.950">
    <property type="entry name" value="Methyl-accepting chemotaxis protein"/>
    <property type="match status" value="1"/>
</dbReference>
<gene>
    <name evidence="6" type="primary">bdlA_5</name>
    <name evidence="7" type="ORF">LS73_001150</name>
    <name evidence="6" type="ORF">NCTC12714_02014</name>
</gene>
<dbReference type="PANTHER" id="PTHR32089">
    <property type="entry name" value="METHYL-ACCEPTING CHEMOTAXIS PROTEIN MCPB"/>
    <property type="match status" value="1"/>
</dbReference>
<dbReference type="Proteomes" id="UP000255139">
    <property type="component" value="Unassembled WGS sequence"/>
</dbReference>
<evidence type="ECO:0000313" key="8">
    <source>
        <dbReference type="Proteomes" id="UP000029922"/>
    </source>
</evidence>
<dbReference type="OrthoDB" id="9765597at2"/>
<dbReference type="GO" id="GO:0004888">
    <property type="term" value="F:transmembrane signaling receptor activity"/>
    <property type="evidence" value="ECO:0007669"/>
    <property type="project" value="InterPro"/>
</dbReference>
<dbReference type="STRING" id="216.LS73_08615"/>
<sequence>MFSRIGNVKEELAKKEKEIVKLQEEVNFYKQLSSFCTDKAVVVLNNQEVIFTNNKAQELQRLNNSISKLSQSVKTIDIDGSTFIVEYKKMDSLDIYFLSEYNLRDNNAEGFDITSMHHNSLKVGLGATRESFIDIFNKLTNIIDNINQDLYISSKGLQVSDKSMHSIEELCDKMQQAQSLSQSLGVRSNEIVSVVSFIEDIAEQTNLLALNAAIEAARAGKHGRGFAVVADEVRKLAEKTQRATKDIAIVIKSMQQESNDINNNVEEINTLTVSMKDNVNEMVKMMKSLSLGSDTSKITLDIVNNIVFCSLAKLDHIIYKNNLYLFMLGTSNEFDITDHKSCRLGKWYYEGDGYINFRNTSGYKALENEHISVHSNANLIAKIIRENKPIDKNFIDDHIKIFEESTRGVVCEIDNMLGEKNKELSALIDMQSNGKKKIP</sequence>
<keyword evidence="9" id="KW-1185">Reference proteome</keyword>
<accession>A0A099TVU7</accession>
<dbReference type="PROSITE" id="PS50111">
    <property type="entry name" value="CHEMOTAXIS_TRANSDUC_2"/>
    <property type="match status" value="1"/>
</dbReference>
<dbReference type="SUPFAM" id="SSF58104">
    <property type="entry name" value="Methyl-accepting chemotaxis protein (MCP) signaling domain"/>
    <property type="match status" value="1"/>
</dbReference>
<dbReference type="Pfam" id="PF00015">
    <property type="entry name" value="MCPsignal"/>
    <property type="match status" value="1"/>
</dbReference>
<evidence type="ECO:0000313" key="9">
    <source>
        <dbReference type="Proteomes" id="UP000255139"/>
    </source>
</evidence>
<dbReference type="SMART" id="SM00283">
    <property type="entry name" value="MA"/>
    <property type="match status" value="1"/>
</dbReference>
<feature type="coiled-coil region" evidence="4">
    <location>
        <begin position="5"/>
        <end position="32"/>
    </location>
</feature>
<reference evidence="6 9" key="2">
    <citation type="submission" date="2018-06" db="EMBL/GenBank/DDBJ databases">
        <authorList>
            <consortium name="Pathogen Informatics"/>
            <person name="Doyle S."/>
        </authorList>
    </citation>
    <scope>NUCLEOTIDE SEQUENCE [LARGE SCALE GENOMIC DNA]</scope>
    <source>
        <strain evidence="6 9">NCTC12714</strain>
    </source>
</reference>
<keyword evidence="1 3" id="KW-0807">Transducer</keyword>
<comment type="similarity">
    <text evidence="2">Belongs to the methyl-accepting chemotaxis (MCP) protein family.</text>
</comment>
<dbReference type="InterPro" id="IPR004090">
    <property type="entry name" value="Chemotax_Me-accpt_rcpt"/>
</dbReference>
<dbReference type="GO" id="GO:0006935">
    <property type="term" value="P:chemotaxis"/>
    <property type="evidence" value="ECO:0007669"/>
    <property type="project" value="InterPro"/>
</dbReference>